<dbReference type="Proteomes" id="UP000218690">
    <property type="component" value="Unassembled WGS sequence"/>
</dbReference>
<dbReference type="EMBL" id="NWBP01000016">
    <property type="protein sequence ID" value="PCC83211.1"/>
    <property type="molecule type" value="Genomic_DNA"/>
</dbReference>
<evidence type="ECO:0000259" key="5">
    <source>
        <dbReference type="Pfam" id="PF13657"/>
    </source>
</evidence>
<dbReference type="NCBIfam" id="TIGR03071">
    <property type="entry name" value="couple_hipA"/>
    <property type="match status" value="1"/>
</dbReference>
<reference evidence="6 7" key="1">
    <citation type="submission" date="2017-09" db="EMBL/GenBank/DDBJ databases">
        <title>Draft Genome Sequence of Corynebacterium accolens AH4003.</title>
        <authorList>
            <person name="Chen Y."/>
            <person name="Oosthuysen W.F."/>
            <person name="Kelley S."/>
            <person name="Horswill A."/>
        </authorList>
    </citation>
    <scope>NUCLEOTIDE SEQUENCE [LARGE SCALE GENOMIC DNA]</scope>
    <source>
        <strain evidence="6 7">AH4003</strain>
    </source>
</reference>
<dbReference type="PANTHER" id="PTHR37419:SF1">
    <property type="entry name" value="SERINE_THREONINE-PROTEIN KINASE TOXIN HIPA"/>
    <property type="match status" value="1"/>
</dbReference>
<keyword evidence="3" id="KW-0418">Kinase</keyword>
<dbReference type="Pfam" id="PF13657">
    <property type="entry name" value="Couple_hipA"/>
    <property type="match status" value="1"/>
</dbReference>
<feature type="domain" description="HipA N-terminal subdomain 1" evidence="5">
    <location>
        <begin position="15"/>
        <end position="109"/>
    </location>
</feature>
<evidence type="ECO:0000256" key="1">
    <source>
        <dbReference type="ARBA" id="ARBA00010164"/>
    </source>
</evidence>
<dbReference type="AlphaFoldDB" id="A0A2A4AL69"/>
<gene>
    <name evidence="6" type="ORF">COM45_05305</name>
</gene>
<keyword evidence="2" id="KW-0808">Transferase</keyword>
<evidence type="ECO:0000313" key="7">
    <source>
        <dbReference type="Proteomes" id="UP000218690"/>
    </source>
</evidence>
<organism evidence="6 7">
    <name type="scientific">Corynebacterium accolens</name>
    <dbReference type="NCBI Taxonomy" id="38284"/>
    <lineage>
        <taxon>Bacteria</taxon>
        <taxon>Bacillati</taxon>
        <taxon>Actinomycetota</taxon>
        <taxon>Actinomycetes</taxon>
        <taxon>Mycobacteriales</taxon>
        <taxon>Corynebacteriaceae</taxon>
        <taxon>Corynebacterium</taxon>
    </lineage>
</organism>
<dbReference type="PANTHER" id="PTHR37419">
    <property type="entry name" value="SERINE/THREONINE-PROTEIN KINASE TOXIN HIPA"/>
    <property type="match status" value="1"/>
</dbReference>
<sequence>MTTSAEDFKNVVSADVYKSGVLVGQLSRTGGGVEFRYRDEYAGPSVSLGLPDRGEVRGEGSGALPPFFSGLLPEGHRLIVLQRAAKTSLDDELTLLLAVGIDTPGDVQIVAHGKKLEPSPKAEVRNFDEMDFDELIDRVDPHSLPGVQIKASDAMITNPLNSATGGGLLKLNPDAYPGLVKNEWVHLDAMRNLKIPVAQASIVYDCKGTQGLWVTRFDRFMDSAGEVRRLALEDAAQIVGIPPADKYRISAEEVAEALIEKASSPLAAARAIYIQFLYAWLTGNGDLHAKNISLLQRPSGQWVVAPAYDVPCTILYGDKTMALAVDGKSKGLKRTHWDNFAAFLGLNSVVIDRLNGKVLEAAQRVDLSALGVAGSPLYAAERELRFRRAALEL</sequence>
<evidence type="ECO:0000256" key="2">
    <source>
        <dbReference type="ARBA" id="ARBA00022679"/>
    </source>
</evidence>
<protein>
    <submittedName>
        <fullName evidence="6">HipA-like protein</fullName>
    </submittedName>
</protein>
<dbReference type="GO" id="GO:0005829">
    <property type="term" value="C:cytosol"/>
    <property type="evidence" value="ECO:0007669"/>
    <property type="project" value="TreeGrafter"/>
</dbReference>
<evidence type="ECO:0000259" key="4">
    <source>
        <dbReference type="Pfam" id="PF07804"/>
    </source>
</evidence>
<dbReference type="InterPro" id="IPR052028">
    <property type="entry name" value="HipA_Ser/Thr_kinase"/>
</dbReference>
<dbReference type="InterPro" id="IPR012893">
    <property type="entry name" value="HipA-like_C"/>
</dbReference>
<comment type="similarity">
    <text evidence="1">Belongs to the HipA Ser/Thr kinase family.</text>
</comment>
<evidence type="ECO:0000256" key="3">
    <source>
        <dbReference type="ARBA" id="ARBA00022777"/>
    </source>
</evidence>
<proteinExistence type="inferred from homology"/>
<name>A0A2A4AL69_9CORY</name>
<dbReference type="InterPro" id="IPR017508">
    <property type="entry name" value="HipA_N1"/>
</dbReference>
<accession>A0A2A4AL69</accession>
<feature type="domain" description="HipA-like C-terminal" evidence="4">
    <location>
        <begin position="143"/>
        <end position="361"/>
    </location>
</feature>
<comment type="caution">
    <text evidence="6">The sequence shown here is derived from an EMBL/GenBank/DDBJ whole genome shotgun (WGS) entry which is preliminary data.</text>
</comment>
<evidence type="ECO:0000313" key="6">
    <source>
        <dbReference type="EMBL" id="PCC83211.1"/>
    </source>
</evidence>
<dbReference type="Pfam" id="PF07804">
    <property type="entry name" value="HipA_C"/>
    <property type="match status" value="1"/>
</dbReference>
<dbReference type="GO" id="GO:0004674">
    <property type="term" value="F:protein serine/threonine kinase activity"/>
    <property type="evidence" value="ECO:0007669"/>
    <property type="project" value="TreeGrafter"/>
</dbReference>